<dbReference type="AlphaFoldDB" id="A0A6G1DBE2"/>
<accession>A0A6G1DBE2</accession>
<keyword evidence="3" id="KW-1185">Reference proteome</keyword>
<gene>
    <name evidence="2" type="ORF">E2562_038945</name>
</gene>
<proteinExistence type="predicted"/>
<dbReference type="Proteomes" id="UP000479710">
    <property type="component" value="Unassembled WGS sequence"/>
</dbReference>
<evidence type="ECO:0000313" key="2">
    <source>
        <dbReference type="EMBL" id="KAF0909602.1"/>
    </source>
</evidence>
<protein>
    <submittedName>
        <fullName evidence="2">Uncharacterized protein</fullName>
    </submittedName>
</protein>
<sequence length="161" mass="17892">MPAAGRKEAAGGGRRPGFEGSSPRCQECADEAKAIREPRGGGTVRLDLRKTTKRPVVSRENRVEPRKKRIGGAREFYRGWRRRLGRFDPGWPGACSRQRCTAWVRWISWLPETIDGTDVMGGGCRCIGRCILNQGSGRKAVTSAWWLAKNGESPRQVGPAW</sequence>
<name>A0A6G1DBE2_9ORYZ</name>
<dbReference type="EMBL" id="SPHZ02000007">
    <property type="protein sequence ID" value="KAF0909602.1"/>
    <property type="molecule type" value="Genomic_DNA"/>
</dbReference>
<evidence type="ECO:0000256" key="1">
    <source>
        <dbReference type="SAM" id="MobiDB-lite"/>
    </source>
</evidence>
<feature type="region of interest" description="Disordered" evidence="1">
    <location>
        <begin position="1"/>
        <end position="43"/>
    </location>
</feature>
<comment type="caution">
    <text evidence="2">The sequence shown here is derived from an EMBL/GenBank/DDBJ whole genome shotgun (WGS) entry which is preliminary data.</text>
</comment>
<organism evidence="2 3">
    <name type="scientific">Oryza meyeriana var. granulata</name>
    <dbReference type="NCBI Taxonomy" id="110450"/>
    <lineage>
        <taxon>Eukaryota</taxon>
        <taxon>Viridiplantae</taxon>
        <taxon>Streptophyta</taxon>
        <taxon>Embryophyta</taxon>
        <taxon>Tracheophyta</taxon>
        <taxon>Spermatophyta</taxon>
        <taxon>Magnoliopsida</taxon>
        <taxon>Liliopsida</taxon>
        <taxon>Poales</taxon>
        <taxon>Poaceae</taxon>
        <taxon>BOP clade</taxon>
        <taxon>Oryzoideae</taxon>
        <taxon>Oryzeae</taxon>
        <taxon>Oryzinae</taxon>
        <taxon>Oryza</taxon>
        <taxon>Oryza meyeriana</taxon>
    </lineage>
</organism>
<reference evidence="2 3" key="1">
    <citation type="submission" date="2019-11" db="EMBL/GenBank/DDBJ databases">
        <title>Whole genome sequence of Oryza granulata.</title>
        <authorList>
            <person name="Li W."/>
        </authorList>
    </citation>
    <scope>NUCLEOTIDE SEQUENCE [LARGE SCALE GENOMIC DNA]</scope>
    <source>
        <strain evidence="3">cv. Menghai</strain>
        <tissue evidence="2">Leaf</tissue>
    </source>
</reference>
<evidence type="ECO:0000313" key="3">
    <source>
        <dbReference type="Proteomes" id="UP000479710"/>
    </source>
</evidence>
<feature type="compositionally biased region" description="Basic and acidic residues" evidence="1">
    <location>
        <begin position="30"/>
        <end position="39"/>
    </location>
</feature>